<protein>
    <submittedName>
        <fullName evidence="2">Uncharacterized protein</fullName>
    </submittedName>
</protein>
<evidence type="ECO:0000313" key="2">
    <source>
        <dbReference type="EMBL" id="UVS68360.1"/>
    </source>
</evidence>
<gene>
    <name evidence="2" type="ORF">NWT39_10675</name>
</gene>
<dbReference type="EMBL" id="CP103305">
    <property type="protein sequence ID" value="UVS68360.1"/>
    <property type="molecule type" value="Genomic_DNA"/>
</dbReference>
<proteinExistence type="predicted"/>
<reference evidence="2" key="1">
    <citation type="submission" date="2022-08" db="EMBL/GenBank/DDBJ databases">
        <title>Dynamic responses of ammonia-oxidizing microbial communities induced by reactive oxygen species (ROS) in fluctuating redox aquifers.</title>
        <authorList>
            <person name="Wang P."/>
            <person name="Wang H."/>
        </authorList>
    </citation>
    <scope>NUCLEOTIDE SEQUENCE</scope>
    <source>
        <strain evidence="2">PLX03</strain>
    </source>
</reference>
<accession>A0A977NM05</accession>
<name>A0A977NM05_9ARCH</name>
<organism evidence="2">
    <name type="scientific">Nitrososphaera viennensis</name>
    <dbReference type="NCBI Taxonomy" id="1034015"/>
    <lineage>
        <taxon>Archaea</taxon>
        <taxon>Nitrososphaerota</taxon>
        <taxon>Nitrososphaeria</taxon>
        <taxon>Nitrososphaerales</taxon>
        <taxon>Nitrososphaeraceae</taxon>
        <taxon>Nitrososphaera</taxon>
    </lineage>
</organism>
<evidence type="ECO:0000256" key="1">
    <source>
        <dbReference type="SAM" id="MobiDB-lite"/>
    </source>
</evidence>
<dbReference type="AlphaFoldDB" id="A0A977NM05"/>
<dbReference type="Proteomes" id="UP001059771">
    <property type="component" value="Chromosome"/>
</dbReference>
<dbReference type="GeneID" id="74947407"/>
<sequence>MVPKVSDQEPQQQPDVFDISPEFIEEERNKKLGLSKPGKKNSKYTKSERSRRRNHVYRLYFEQGCPQ</sequence>
<feature type="compositionally biased region" description="Basic residues" evidence="1">
    <location>
        <begin position="31"/>
        <end position="56"/>
    </location>
</feature>
<feature type="region of interest" description="Disordered" evidence="1">
    <location>
        <begin position="1"/>
        <end position="67"/>
    </location>
</feature>
<dbReference type="RefSeq" id="WP_144239655.1">
    <property type="nucleotide sequence ID" value="NZ_CP103305.1"/>
</dbReference>